<dbReference type="SUPFAM" id="SSF56801">
    <property type="entry name" value="Acetyl-CoA synthetase-like"/>
    <property type="match status" value="1"/>
</dbReference>
<comment type="similarity">
    <text evidence="1">Belongs to the ATP-dependent AMP-binding enzyme family.</text>
</comment>
<protein>
    <submittedName>
        <fullName evidence="4">Uncharacterized protein</fullName>
    </submittedName>
</protein>
<dbReference type="GO" id="GO:0016405">
    <property type="term" value="F:CoA-ligase activity"/>
    <property type="evidence" value="ECO:0007669"/>
    <property type="project" value="TreeGrafter"/>
</dbReference>
<dbReference type="EMBL" id="JAGMUV010000010">
    <property type="protein sequence ID" value="KAH7142096.1"/>
    <property type="molecule type" value="Genomic_DNA"/>
</dbReference>
<dbReference type="AlphaFoldDB" id="A0A9P9EQJ5"/>
<evidence type="ECO:0000256" key="1">
    <source>
        <dbReference type="ARBA" id="ARBA00006432"/>
    </source>
</evidence>
<dbReference type="InterPro" id="IPR025110">
    <property type="entry name" value="AMP-bd_C"/>
</dbReference>
<name>A0A9P9EQJ5_9HYPO</name>
<feature type="domain" description="AMP-binding enzyme C-terminal" evidence="3">
    <location>
        <begin position="474"/>
        <end position="555"/>
    </location>
</feature>
<evidence type="ECO:0000259" key="2">
    <source>
        <dbReference type="Pfam" id="PF00501"/>
    </source>
</evidence>
<dbReference type="Pfam" id="PF13193">
    <property type="entry name" value="AMP-binding_C"/>
    <property type="match status" value="1"/>
</dbReference>
<feature type="domain" description="AMP-dependent synthetase/ligase" evidence="2">
    <location>
        <begin position="47"/>
        <end position="416"/>
    </location>
</feature>
<dbReference type="InterPro" id="IPR000873">
    <property type="entry name" value="AMP-dep_synth/lig_dom"/>
</dbReference>
<organism evidence="4 5">
    <name type="scientific">Dactylonectria macrodidyma</name>
    <dbReference type="NCBI Taxonomy" id="307937"/>
    <lineage>
        <taxon>Eukaryota</taxon>
        <taxon>Fungi</taxon>
        <taxon>Dikarya</taxon>
        <taxon>Ascomycota</taxon>
        <taxon>Pezizomycotina</taxon>
        <taxon>Sordariomycetes</taxon>
        <taxon>Hypocreomycetidae</taxon>
        <taxon>Hypocreales</taxon>
        <taxon>Nectriaceae</taxon>
        <taxon>Dactylonectria</taxon>
    </lineage>
</organism>
<accession>A0A9P9EQJ5</accession>
<proteinExistence type="inferred from homology"/>
<keyword evidence="5" id="KW-1185">Reference proteome</keyword>
<dbReference type="PANTHER" id="PTHR24096:SF422">
    <property type="entry name" value="BCDNA.GH02901"/>
    <property type="match status" value="1"/>
</dbReference>
<dbReference type="CDD" id="cd05911">
    <property type="entry name" value="Firefly_Luc_like"/>
    <property type="match status" value="1"/>
</dbReference>
<dbReference type="InterPro" id="IPR045851">
    <property type="entry name" value="AMP-bd_C_sf"/>
</dbReference>
<sequence length="576" mass="63861">MVFSPPSWVPKLPIDLPDSISIAEFMSNDDYGRYPLAQARTPFVCGLTGKRYTAAEVVERENYLARAIEKRLGFTHEGSEWDRVVTLFSLNTIDYVPLTHAIHRLSGIVSPANPAASAFELEQQLRSSGSVALFTCVPLLQTAIKAAKTKGIPMDRIFILPMHGGDQKHGFTTIHDLLEEGKTLPVIKPLKWSKGQSERQVAYLCFSSGTSGFPKAVMVSHFNVIANIIQLTAFDSFYRQQHGIDSQVLLGLLPFSHAYGLVIMAHVAPYRGDEVIVLPNFQLDTFLAAVQRFKIEQLNIVPPILVQMTSNHEKCRKFDLSSVRFVYTGGAPLGSETIQSLSTLYPHWHLGQVYGMTETAVVITSTSESDILHGSSGSLLPSMRAKIIDVDGNEVTTPETPGELLIQGPSVTLGYLNNEKATAETFVWDEGGRWVRTGDEAIVRKSPQGYEHFVIIDRIKELIKVKGMQVAPAELEAHLLTHPSVSDCAVIQTYHERSGEVPKAFVVRSKDSAGKSELQTARSICEHVEKHKARYKWLAGGVEFVDAIPKNPTGKILRRHLREKERKARKANSGRL</sequence>
<comment type="caution">
    <text evidence="4">The sequence shown here is derived from an EMBL/GenBank/DDBJ whole genome shotgun (WGS) entry which is preliminary data.</text>
</comment>
<dbReference type="OrthoDB" id="6509636at2759"/>
<evidence type="ECO:0000259" key="3">
    <source>
        <dbReference type="Pfam" id="PF13193"/>
    </source>
</evidence>
<dbReference type="FunFam" id="3.30.300.30:FF:000007">
    <property type="entry name" value="4-coumarate--CoA ligase 2"/>
    <property type="match status" value="1"/>
</dbReference>
<dbReference type="Proteomes" id="UP000738349">
    <property type="component" value="Unassembled WGS sequence"/>
</dbReference>
<evidence type="ECO:0000313" key="4">
    <source>
        <dbReference type="EMBL" id="KAH7142096.1"/>
    </source>
</evidence>
<dbReference type="PROSITE" id="PS00455">
    <property type="entry name" value="AMP_BINDING"/>
    <property type="match status" value="1"/>
</dbReference>
<gene>
    <name evidence="4" type="ORF">EDB81DRAFT_797868</name>
</gene>
<dbReference type="Gene3D" id="2.30.38.10">
    <property type="entry name" value="Luciferase, Domain 3"/>
    <property type="match status" value="1"/>
</dbReference>
<dbReference type="Pfam" id="PF00501">
    <property type="entry name" value="AMP-binding"/>
    <property type="match status" value="1"/>
</dbReference>
<evidence type="ECO:0000313" key="5">
    <source>
        <dbReference type="Proteomes" id="UP000738349"/>
    </source>
</evidence>
<reference evidence="4" key="1">
    <citation type="journal article" date="2021" name="Nat. Commun.">
        <title>Genetic determinants of endophytism in the Arabidopsis root mycobiome.</title>
        <authorList>
            <person name="Mesny F."/>
            <person name="Miyauchi S."/>
            <person name="Thiergart T."/>
            <person name="Pickel B."/>
            <person name="Atanasova L."/>
            <person name="Karlsson M."/>
            <person name="Huettel B."/>
            <person name="Barry K.W."/>
            <person name="Haridas S."/>
            <person name="Chen C."/>
            <person name="Bauer D."/>
            <person name="Andreopoulos W."/>
            <person name="Pangilinan J."/>
            <person name="LaButti K."/>
            <person name="Riley R."/>
            <person name="Lipzen A."/>
            <person name="Clum A."/>
            <person name="Drula E."/>
            <person name="Henrissat B."/>
            <person name="Kohler A."/>
            <person name="Grigoriev I.V."/>
            <person name="Martin F.M."/>
            <person name="Hacquard S."/>
        </authorList>
    </citation>
    <scope>NUCLEOTIDE SEQUENCE</scope>
    <source>
        <strain evidence="4">MPI-CAGE-AT-0147</strain>
    </source>
</reference>
<dbReference type="Gene3D" id="3.40.50.980">
    <property type="match status" value="2"/>
</dbReference>
<dbReference type="PANTHER" id="PTHR24096">
    <property type="entry name" value="LONG-CHAIN-FATTY-ACID--COA LIGASE"/>
    <property type="match status" value="1"/>
</dbReference>
<dbReference type="InterPro" id="IPR020845">
    <property type="entry name" value="AMP-binding_CS"/>
</dbReference>
<dbReference type="Gene3D" id="3.30.300.30">
    <property type="match status" value="1"/>
</dbReference>